<dbReference type="InterPro" id="IPR027421">
    <property type="entry name" value="DNA_pol_lamdba_lyase_dom_sf"/>
</dbReference>
<dbReference type="SUPFAM" id="SSF89550">
    <property type="entry name" value="PHP domain-like"/>
    <property type="match status" value="1"/>
</dbReference>
<dbReference type="RefSeq" id="WP_116776599.1">
    <property type="nucleotide sequence ID" value="NZ_QDKG01000005.1"/>
</dbReference>
<dbReference type="SUPFAM" id="SSF81301">
    <property type="entry name" value="Nucleotidyltransferase"/>
    <property type="match status" value="1"/>
</dbReference>
<dbReference type="Proteomes" id="UP000245627">
    <property type="component" value="Unassembled WGS sequence"/>
</dbReference>
<dbReference type="InterPro" id="IPR010996">
    <property type="entry name" value="HHH_MUS81"/>
</dbReference>
<evidence type="ECO:0000313" key="3">
    <source>
        <dbReference type="EMBL" id="PVH24654.1"/>
    </source>
</evidence>
<name>A0A2T8HGW8_9SPHI</name>
<dbReference type="EMBL" id="QDKG01000005">
    <property type="protein sequence ID" value="PVH24654.1"/>
    <property type="molecule type" value="Genomic_DNA"/>
</dbReference>
<gene>
    <name evidence="3" type="ORF">DC487_14100</name>
</gene>
<evidence type="ECO:0000259" key="2">
    <source>
        <dbReference type="SMART" id="SM00483"/>
    </source>
</evidence>
<accession>A0A2T8HGW8</accession>
<keyword evidence="3" id="KW-0378">Hydrolase</keyword>
<dbReference type="SUPFAM" id="SSF47802">
    <property type="entry name" value="DNA polymerase beta, N-terminal domain-like"/>
    <property type="match status" value="1"/>
</dbReference>
<dbReference type="Pfam" id="PF14520">
    <property type="entry name" value="HHH_5"/>
    <property type="match status" value="1"/>
</dbReference>
<dbReference type="Gene3D" id="3.30.210.10">
    <property type="entry name" value="DNA polymerase, thumb domain"/>
    <property type="match status" value="1"/>
</dbReference>
<dbReference type="InterPro" id="IPR002054">
    <property type="entry name" value="DNA-dir_DNA_pol_X"/>
</dbReference>
<dbReference type="GO" id="GO:0003887">
    <property type="term" value="F:DNA-directed DNA polymerase activity"/>
    <property type="evidence" value="ECO:0007669"/>
    <property type="project" value="InterPro"/>
</dbReference>
<proteinExistence type="predicted"/>
<dbReference type="InterPro" id="IPR022311">
    <property type="entry name" value="PolX-like"/>
</dbReference>
<dbReference type="FunFam" id="3.20.20.140:FF:000047">
    <property type="entry name" value="PHP domain-containing protein"/>
    <property type="match status" value="1"/>
</dbReference>
<dbReference type="SMART" id="SM00483">
    <property type="entry name" value="POLXc"/>
    <property type="match status" value="1"/>
</dbReference>
<organism evidence="3 4">
    <name type="scientific">Sphingobacterium corticibacter</name>
    <dbReference type="NCBI Taxonomy" id="2171749"/>
    <lineage>
        <taxon>Bacteria</taxon>
        <taxon>Pseudomonadati</taxon>
        <taxon>Bacteroidota</taxon>
        <taxon>Sphingobacteriia</taxon>
        <taxon>Sphingobacteriales</taxon>
        <taxon>Sphingobacteriaceae</taxon>
        <taxon>Sphingobacterium</taxon>
    </lineage>
</organism>
<reference evidence="3 4" key="1">
    <citation type="submission" date="2018-04" db="EMBL/GenBank/DDBJ databases">
        <title>Sphingobacterium cortibacter sp. nov.</title>
        <authorList>
            <person name="Li Y."/>
        </authorList>
    </citation>
    <scope>NUCLEOTIDE SEQUENCE [LARGE SCALE GENOMIC DNA]</scope>
    <source>
        <strain evidence="3 4">2c-3</strain>
    </source>
</reference>
<dbReference type="Pfam" id="PF14716">
    <property type="entry name" value="HHH_8"/>
    <property type="match status" value="1"/>
</dbReference>
<dbReference type="InterPro" id="IPR016195">
    <property type="entry name" value="Pol/histidinol_Pase-like"/>
</dbReference>
<dbReference type="OrthoDB" id="9808747at2"/>
<dbReference type="GO" id="GO:0008270">
    <property type="term" value="F:zinc ion binding"/>
    <property type="evidence" value="ECO:0007669"/>
    <property type="project" value="TreeGrafter"/>
</dbReference>
<dbReference type="PANTHER" id="PTHR36928">
    <property type="entry name" value="PHOSPHATASE YCDX-RELATED"/>
    <property type="match status" value="1"/>
</dbReference>
<dbReference type="GO" id="GO:0071978">
    <property type="term" value="P:bacterial-type flagellum-dependent swarming motility"/>
    <property type="evidence" value="ECO:0007669"/>
    <property type="project" value="TreeGrafter"/>
</dbReference>
<dbReference type="GO" id="GO:0042578">
    <property type="term" value="F:phosphoric ester hydrolase activity"/>
    <property type="evidence" value="ECO:0007669"/>
    <property type="project" value="TreeGrafter"/>
</dbReference>
<evidence type="ECO:0000313" key="4">
    <source>
        <dbReference type="Proteomes" id="UP000245627"/>
    </source>
</evidence>
<dbReference type="InterPro" id="IPR037160">
    <property type="entry name" value="DNA_Pol_thumb_sf"/>
</dbReference>
<dbReference type="InterPro" id="IPR043519">
    <property type="entry name" value="NT_sf"/>
</dbReference>
<dbReference type="Gene3D" id="1.10.150.110">
    <property type="entry name" value="DNA polymerase beta, N-terminal domain-like"/>
    <property type="match status" value="1"/>
</dbReference>
<dbReference type="GO" id="GO:0004527">
    <property type="term" value="F:exonuclease activity"/>
    <property type="evidence" value="ECO:0007669"/>
    <property type="project" value="UniProtKB-KW"/>
</dbReference>
<dbReference type="GO" id="GO:0003677">
    <property type="term" value="F:DNA binding"/>
    <property type="evidence" value="ECO:0007669"/>
    <property type="project" value="InterPro"/>
</dbReference>
<dbReference type="CDD" id="cd07436">
    <property type="entry name" value="PHP_PolX"/>
    <property type="match status" value="1"/>
</dbReference>
<dbReference type="GO" id="GO:0005829">
    <property type="term" value="C:cytosol"/>
    <property type="evidence" value="ECO:0007669"/>
    <property type="project" value="TreeGrafter"/>
</dbReference>
<dbReference type="InterPro" id="IPR003141">
    <property type="entry name" value="Pol/His_phosphatase_N"/>
</dbReference>
<dbReference type="InterPro" id="IPR047967">
    <property type="entry name" value="PolX_PHP"/>
</dbReference>
<protein>
    <submittedName>
        <fullName evidence="3">DNA polymerase/3'-5' exonuclease PolX</fullName>
    </submittedName>
</protein>
<dbReference type="AlphaFoldDB" id="A0A2T8HGW8"/>
<dbReference type="Gene3D" id="1.10.150.20">
    <property type="entry name" value="5' to 3' exonuclease, C-terminal subdomain"/>
    <property type="match status" value="1"/>
</dbReference>
<keyword evidence="3" id="KW-0540">Nuclease</keyword>
<keyword evidence="4" id="KW-1185">Reference proteome</keyword>
<feature type="domain" description="DNA-directed DNA polymerase X" evidence="2">
    <location>
        <begin position="1"/>
        <end position="295"/>
    </location>
</feature>
<evidence type="ECO:0000259" key="1">
    <source>
        <dbReference type="SMART" id="SM00481"/>
    </source>
</evidence>
<sequence>MDNKSVAKVFKLYGQLMELLNENPFRTKAISSAAFKIDKLPFAAEKASMEELSQQPGIGNSTAEKIKLIIQSGTLPELDKLKEQVPEGVLEMLHIKGLGPKKIQIVWKNLNIESIGELYYACNENRLVEAKGFGLKTQEEIKKNIEFSIANKGWVLYARATHFAEAVLEALQQNFPDNQIVFTGDYRRKAEVLQYIDLLIDLPQHVLVSTLESKDYVLQIDADRESVHFKDENNIAYRIFTSATDSFAKNWLLTTGSSEHVDLLTARNKDIPNLATEAAIYEALGLTLIEPELREGFNEIDLAADNALPTLIRNEDILGTLHNHSTYSDGVHSLEQMATYCKESMGLQYLGICDHSKTAVYANGLSIERIEQQWQEIDELNQKLAPFKIFKGIESDILGDGSLDYPDDILAKFDFVVASVHSNLGMTEEKATERLIRAIENPYTTILGHPTGRLLLSRAGYPIDYKKVIDACASNHVVIEINANPLRLDLDWRWHRYALQKGVLLSINPDAHRMEGFHDMQYGVLVGRKGGLSADKCLNAFNLEAIQEFFDQRKAKKA</sequence>
<dbReference type="PANTHER" id="PTHR36928:SF1">
    <property type="entry name" value="PHOSPHATASE YCDX-RELATED"/>
    <property type="match status" value="1"/>
</dbReference>
<keyword evidence="3" id="KW-0269">Exonuclease</keyword>
<dbReference type="Gene3D" id="3.20.20.140">
    <property type="entry name" value="Metal-dependent hydrolases"/>
    <property type="match status" value="1"/>
</dbReference>
<feature type="domain" description="Polymerase/histidinol phosphatase N-terminal" evidence="1">
    <location>
        <begin position="319"/>
        <end position="399"/>
    </location>
</feature>
<comment type="caution">
    <text evidence="3">The sequence shown here is derived from an EMBL/GenBank/DDBJ whole genome shotgun (WGS) entry which is preliminary data.</text>
</comment>
<dbReference type="SMART" id="SM00481">
    <property type="entry name" value="POLIIIAc"/>
    <property type="match status" value="1"/>
</dbReference>
<dbReference type="InterPro" id="IPR050243">
    <property type="entry name" value="PHP_phosphatase"/>
</dbReference>
<dbReference type="PIRSF" id="PIRSF005047">
    <property type="entry name" value="UCP005047_YshC"/>
    <property type="match status" value="1"/>
</dbReference>